<feature type="compositionally biased region" description="Polar residues" evidence="1">
    <location>
        <begin position="273"/>
        <end position="282"/>
    </location>
</feature>
<protein>
    <submittedName>
        <fullName evidence="2">Uncharacterized protein</fullName>
    </submittedName>
</protein>
<comment type="caution">
    <text evidence="2">The sequence shown here is derived from an EMBL/GenBank/DDBJ whole genome shotgun (WGS) entry which is preliminary data.</text>
</comment>
<dbReference type="AlphaFoldDB" id="A0A2U3E442"/>
<accession>A0A2U3E442</accession>
<gene>
    <name evidence="2" type="ORF">PCL_00932</name>
</gene>
<evidence type="ECO:0000313" key="2">
    <source>
        <dbReference type="EMBL" id="PWI69285.1"/>
    </source>
</evidence>
<reference evidence="2 3" key="1">
    <citation type="journal article" date="2016" name="Front. Microbiol.">
        <title>Genome and transcriptome sequences reveal the specific parasitism of the nematophagous Purpureocillium lilacinum 36-1.</title>
        <authorList>
            <person name="Xie J."/>
            <person name="Li S."/>
            <person name="Mo C."/>
            <person name="Xiao X."/>
            <person name="Peng D."/>
            <person name="Wang G."/>
            <person name="Xiao Y."/>
        </authorList>
    </citation>
    <scope>NUCLEOTIDE SEQUENCE [LARGE SCALE GENOMIC DNA]</scope>
    <source>
        <strain evidence="2 3">36-1</strain>
    </source>
</reference>
<name>A0A2U3E442_PURLI</name>
<feature type="region of interest" description="Disordered" evidence="1">
    <location>
        <begin position="268"/>
        <end position="311"/>
    </location>
</feature>
<organism evidence="2 3">
    <name type="scientific">Purpureocillium lilacinum</name>
    <name type="common">Paecilomyces lilacinus</name>
    <dbReference type="NCBI Taxonomy" id="33203"/>
    <lineage>
        <taxon>Eukaryota</taxon>
        <taxon>Fungi</taxon>
        <taxon>Dikarya</taxon>
        <taxon>Ascomycota</taxon>
        <taxon>Pezizomycotina</taxon>
        <taxon>Sordariomycetes</taxon>
        <taxon>Hypocreomycetidae</taxon>
        <taxon>Hypocreales</taxon>
        <taxon>Ophiocordycipitaceae</taxon>
        <taxon>Purpureocillium</taxon>
    </lineage>
</organism>
<dbReference type="Proteomes" id="UP000245956">
    <property type="component" value="Unassembled WGS sequence"/>
</dbReference>
<evidence type="ECO:0000256" key="1">
    <source>
        <dbReference type="SAM" id="MobiDB-lite"/>
    </source>
</evidence>
<dbReference type="EMBL" id="LCWV01000012">
    <property type="protein sequence ID" value="PWI69285.1"/>
    <property type="molecule type" value="Genomic_DNA"/>
</dbReference>
<evidence type="ECO:0000313" key="3">
    <source>
        <dbReference type="Proteomes" id="UP000245956"/>
    </source>
</evidence>
<feature type="compositionally biased region" description="Acidic residues" evidence="1">
    <location>
        <begin position="146"/>
        <end position="155"/>
    </location>
</feature>
<sequence length="311" mass="33545">MNADAAQVSVNNKALPAPLLWITLGLGRLSLGIGEGIRRHPSEARGQTIWTAGMSTADSSAWRDSLVVAAAVRVGRSTSYAAGKHATHLTAVQCCAARLGSQTKMQESRAGVPGRGGCGRRVFCSAVQQEESGRRRTGGTRSGAVDEGENLEEEGAAQLQQIDAARPPVCRRVQPSRRRRRWRASEVGSSFDDGTTPDDTAERHHHHHQQPVESANRLHPREPAGQGQSPRSISHFFLIAFASAAARSLDHQGRKKQATYDHPQTIRRRGEKGSTTRWTHSQMGGRWPSTGDIGASRPIAASRLSLPGAGR</sequence>
<proteinExistence type="predicted"/>
<feature type="region of interest" description="Disordered" evidence="1">
    <location>
        <begin position="128"/>
        <end position="230"/>
    </location>
</feature>